<evidence type="ECO:0000313" key="4">
    <source>
        <dbReference type="Proteomes" id="UP001374584"/>
    </source>
</evidence>
<evidence type="ECO:0000313" key="3">
    <source>
        <dbReference type="EMBL" id="KAK7333615.1"/>
    </source>
</evidence>
<sequence>MDIANGVVSKMEALERDNASKKDEIQELRKEIESLRRQAEELESEVNAAEEAGSEAVALSSVLEDQERTLVFLERETKTLKQLNAECEMKVRDLERRIGVLEVRKSEERSKRVRVEEEMREKVGEKEKQIETLKQRIKDLEEAKTVERRRNGERGNEKGKNGLGFMWPLVAAGGAAVVAVFYFCFRKRR</sequence>
<feature type="transmembrane region" description="Helical" evidence="2">
    <location>
        <begin position="165"/>
        <end position="185"/>
    </location>
</feature>
<dbReference type="AlphaFoldDB" id="A0AAN9LCU3"/>
<keyword evidence="1" id="KW-0175">Coiled coil</keyword>
<keyword evidence="2" id="KW-1133">Transmembrane helix</keyword>
<keyword evidence="2" id="KW-0472">Membrane</keyword>
<dbReference type="Proteomes" id="UP001374584">
    <property type="component" value="Unassembled WGS sequence"/>
</dbReference>
<keyword evidence="4" id="KW-1185">Reference proteome</keyword>
<proteinExistence type="predicted"/>
<dbReference type="Gene3D" id="1.10.287.1490">
    <property type="match status" value="1"/>
</dbReference>
<keyword evidence="2" id="KW-0812">Transmembrane</keyword>
<accession>A0AAN9LCU3</accession>
<feature type="coiled-coil region" evidence="1">
    <location>
        <begin position="11"/>
        <end position="150"/>
    </location>
</feature>
<protein>
    <submittedName>
        <fullName evidence="3">Uncharacterized protein</fullName>
    </submittedName>
</protein>
<organism evidence="3 4">
    <name type="scientific">Phaseolus coccineus</name>
    <name type="common">Scarlet runner bean</name>
    <name type="synonym">Phaseolus multiflorus</name>
    <dbReference type="NCBI Taxonomy" id="3886"/>
    <lineage>
        <taxon>Eukaryota</taxon>
        <taxon>Viridiplantae</taxon>
        <taxon>Streptophyta</taxon>
        <taxon>Embryophyta</taxon>
        <taxon>Tracheophyta</taxon>
        <taxon>Spermatophyta</taxon>
        <taxon>Magnoliopsida</taxon>
        <taxon>eudicotyledons</taxon>
        <taxon>Gunneridae</taxon>
        <taxon>Pentapetalae</taxon>
        <taxon>rosids</taxon>
        <taxon>fabids</taxon>
        <taxon>Fabales</taxon>
        <taxon>Fabaceae</taxon>
        <taxon>Papilionoideae</taxon>
        <taxon>50 kb inversion clade</taxon>
        <taxon>NPAAA clade</taxon>
        <taxon>indigoferoid/millettioid clade</taxon>
        <taxon>Phaseoleae</taxon>
        <taxon>Phaseolus</taxon>
    </lineage>
</organism>
<evidence type="ECO:0000256" key="2">
    <source>
        <dbReference type="SAM" id="Phobius"/>
    </source>
</evidence>
<name>A0AAN9LCU3_PHACN</name>
<gene>
    <name evidence="3" type="ORF">VNO80_30391</name>
</gene>
<reference evidence="3 4" key="1">
    <citation type="submission" date="2024-01" db="EMBL/GenBank/DDBJ databases">
        <title>The genomes of 5 underutilized Papilionoideae crops provide insights into root nodulation and disease resistanc.</title>
        <authorList>
            <person name="Jiang F."/>
        </authorList>
    </citation>
    <scope>NUCLEOTIDE SEQUENCE [LARGE SCALE GENOMIC DNA]</scope>
    <source>
        <strain evidence="3">JINMINGXINNONG_FW02</strain>
        <tissue evidence="3">Leaves</tissue>
    </source>
</reference>
<comment type="caution">
    <text evidence="3">The sequence shown here is derived from an EMBL/GenBank/DDBJ whole genome shotgun (WGS) entry which is preliminary data.</text>
</comment>
<dbReference type="EMBL" id="JAYMYR010000011">
    <property type="protein sequence ID" value="KAK7333615.1"/>
    <property type="molecule type" value="Genomic_DNA"/>
</dbReference>
<evidence type="ECO:0000256" key="1">
    <source>
        <dbReference type="SAM" id="Coils"/>
    </source>
</evidence>